<evidence type="ECO:0000256" key="5">
    <source>
        <dbReference type="SAM" id="MobiDB-lite"/>
    </source>
</evidence>
<dbReference type="GO" id="GO:0008270">
    <property type="term" value="F:zinc ion binding"/>
    <property type="evidence" value="ECO:0007669"/>
    <property type="project" value="UniProtKB-KW"/>
</dbReference>
<comment type="caution">
    <text evidence="7">The sequence shown here is derived from an EMBL/GenBank/DDBJ whole genome shotgun (WGS) entry which is preliminary data.</text>
</comment>
<dbReference type="PROSITE" id="PS00518">
    <property type="entry name" value="ZF_RING_1"/>
    <property type="match status" value="1"/>
</dbReference>
<dbReference type="InterPro" id="IPR001841">
    <property type="entry name" value="Znf_RING"/>
</dbReference>
<evidence type="ECO:0000256" key="2">
    <source>
        <dbReference type="ARBA" id="ARBA00022771"/>
    </source>
</evidence>
<dbReference type="PROSITE" id="PS50089">
    <property type="entry name" value="ZF_RING_2"/>
    <property type="match status" value="1"/>
</dbReference>
<name>A0A3M6TPW2_POCDA</name>
<feature type="region of interest" description="Disordered" evidence="5">
    <location>
        <begin position="1"/>
        <end position="23"/>
    </location>
</feature>
<dbReference type="Proteomes" id="UP000275408">
    <property type="component" value="Unassembled WGS sequence"/>
</dbReference>
<feature type="compositionally biased region" description="Low complexity" evidence="5">
    <location>
        <begin position="242"/>
        <end position="264"/>
    </location>
</feature>
<feature type="compositionally biased region" description="Basic and acidic residues" evidence="5">
    <location>
        <begin position="444"/>
        <end position="507"/>
    </location>
</feature>
<feature type="domain" description="RING-type" evidence="6">
    <location>
        <begin position="111"/>
        <end position="152"/>
    </location>
</feature>
<accession>A0A3M6TPW2</accession>
<evidence type="ECO:0000256" key="4">
    <source>
        <dbReference type="PROSITE-ProRule" id="PRU00175"/>
    </source>
</evidence>
<feature type="compositionally biased region" description="Acidic residues" evidence="5">
    <location>
        <begin position="8"/>
        <end position="18"/>
    </location>
</feature>
<feature type="region of interest" description="Disordered" evidence="5">
    <location>
        <begin position="41"/>
        <end position="70"/>
    </location>
</feature>
<keyword evidence="3" id="KW-0862">Zinc</keyword>
<reference evidence="7 8" key="1">
    <citation type="journal article" date="2018" name="Sci. Rep.">
        <title>Comparative analysis of the Pocillopora damicornis genome highlights role of immune system in coral evolution.</title>
        <authorList>
            <person name="Cunning R."/>
            <person name="Bay R.A."/>
            <person name="Gillette P."/>
            <person name="Baker A.C."/>
            <person name="Traylor-Knowles N."/>
        </authorList>
    </citation>
    <scope>NUCLEOTIDE SEQUENCE [LARGE SCALE GENOMIC DNA]</scope>
    <source>
        <strain evidence="7">RSMAS</strain>
        <tissue evidence="7">Whole animal</tissue>
    </source>
</reference>
<sequence length="1021" mass="112883">MSALLDSDSSDGEDEDFEGFVVSPEEKASYRVWSRRRRALNAVDSDSESEDDDNEEDDEEDGDGEEEEEECEDFFKLYSVDEENDELDAVLDDVNFDESGEETSTSNTDQCPVCLMSFKEQLLGTPNNCSHVFCFECIQEWSKNANTCPVGRKPYTEILVHASRKGPVLQKIPVEERLEEEDEMEDDPTYCEVYLYDREEQMLLCDGCDNGLCIVAPARRARTVASTRGRGGTRTARRQGRARSSSRGLGRGSSTRVRSSSTTTGRKRKRKKKRNKSKKRTGTSSTRKGKKSSTKTTLKGRKRRRVCEEDEVSPFIYEPVRRGRTVHARLLESLSAAGPSGAEPGRSASLGRAPFPNRVEPSSSFSLFGNAFALYDFDDQDEDIPETVHTEGQGKVLSSAPTNPDVLGSIFQDLDSLHSPGVQVARGGKLVQSTDQSSTKHVKNRDAQSVRSMDEIKNESNLETRCGDQRWKPEVKEKNLDDEDKKTKTTDSTKHSSGDKQGEKQGSRIETISVKLSSSKSSEENYTGACRKLSNAGEIQNSSLASSTSLKKSSPPLTSPSLKPMLSGFRIPKRSSISEDKPNQTPPSFHGNSSSVNQVRSQNFAVISNFKIPKRKNLSFDGTPTGTSFNTVSSKPVKSVGQMVATRSSSIVKPRDTSLYRLSLDKVVSQSCPKSNAIESSRIQFNSVRPLLREHITRQDSRSESTSVPLVTSVTGMTKYHANNVTGVTYKHTASSRTTAPCVTSSSNTAACQTKFAGAAHSHDKTTNISWPLSKTVPIIDQPATEKEQRRSNIEIIRMLNEKQRSIREQMFGDRKCTSVSGDLENAHALRQKGLHVSEKSPKRGIVLPIAVVKPSPHAPNVLRSSSSSVRSNNSENSPVKSIASGIIDAHSGNTEELKKVYSEFDSPTSLGCEISGSSVGHEAGALKRDREAVTGVQSDREQQRKLGIARLQRHEQIVDEVKLALKPFFRHGEITKDDYKVIMRKSVEKVKESSSSVDRERVCRLVKKYIKKVKGDKLAP</sequence>
<dbReference type="PANTHER" id="PTHR12618">
    <property type="entry name" value="PHD AND RING FINGER DOMAIN-CONTAINING PROTEIN 1"/>
    <property type="match status" value="1"/>
</dbReference>
<dbReference type="PANTHER" id="PTHR12618:SF20">
    <property type="entry name" value="PHD AND RING FINGER DOMAIN-CONTAINING PROTEIN 1"/>
    <property type="match status" value="1"/>
</dbReference>
<dbReference type="InterPro" id="IPR057031">
    <property type="entry name" value="SFR19-like_C"/>
</dbReference>
<evidence type="ECO:0000313" key="8">
    <source>
        <dbReference type="Proteomes" id="UP000275408"/>
    </source>
</evidence>
<keyword evidence="2 4" id="KW-0863">Zinc-finger</keyword>
<feature type="region of interest" description="Disordered" evidence="5">
    <location>
        <begin position="336"/>
        <end position="355"/>
    </location>
</feature>
<feature type="region of interest" description="Disordered" evidence="5">
    <location>
        <begin position="426"/>
        <end position="525"/>
    </location>
</feature>
<feature type="region of interest" description="Disordered" evidence="5">
    <location>
        <begin position="858"/>
        <end position="880"/>
    </location>
</feature>
<dbReference type="Pfam" id="PF13639">
    <property type="entry name" value="zf-RING_2"/>
    <property type="match status" value="1"/>
</dbReference>
<evidence type="ECO:0000256" key="3">
    <source>
        <dbReference type="ARBA" id="ARBA00022833"/>
    </source>
</evidence>
<dbReference type="InterPro" id="IPR017907">
    <property type="entry name" value="Znf_RING_CS"/>
</dbReference>
<feature type="compositionally biased region" description="Low complexity" evidence="5">
    <location>
        <begin position="544"/>
        <end position="567"/>
    </location>
</feature>
<feature type="compositionally biased region" description="Low complexity" evidence="5">
    <location>
        <begin position="861"/>
        <end position="878"/>
    </location>
</feature>
<keyword evidence="1" id="KW-0479">Metal-binding</keyword>
<dbReference type="OrthoDB" id="5987787at2759"/>
<feature type="compositionally biased region" description="Basic residues" evidence="5">
    <location>
        <begin position="265"/>
        <end position="305"/>
    </location>
</feature>
<feature type="region of interest" description="Disordered" evidence="5">
    <location>
        <begin position="544"/>
        <end position="595"/>
    </location>
</feature>
<evidence type="ECO:0000313" key="7">
    <source>
        <dbReference type="EMBL" id="RMX43304.1"/>
    </source>
</evidence>
<dbReference type="STRING" id="46731.A0A3M6TPW2"/>
<dbReference type="SUPFAM" id="SSF57850">
    <property type="entry name" value="RING/U-box"/>
    <property type="match status" value="1"/>
</dbReference>
<dbReference type="InterPro" id="IPR047157">
    <property type="entry name" value="PHRF1/Atg35"/>
</dbReference>
<dbReference type="EMBL" id="RCHS01003225">
    <property type="protein sequence ID" value="RMX43304.1"/>
    <property type="molecule type" value="Genomic_DNA"/>
</dbReference>
<evidence type="ECO:0000256" key="1">
    <source>
        <dbReference type="ARBA" id="ARBA00022723"/>
    </source>
</evidence>
<keyword evidence="8" id="KW-1185">Reference proteome</keyword>
<dbReference type="Gene3D" id="3.30.40.10">
    <property type="entry name" value="Zinc/RING finger domain, C3HC4 (zinc finger)"/>
    <property type="match status" value="1"/>
</dbReference>
<feature type="compositionally biased region" description="Acidic residues" evidence="5">
    <location>
        <begin position="45"/>
        <end position="70"/>
    </location>
</feature>
<dbReference type="Pfam" id="PF23030">
    <property type="entry name" value="SCAF11-like_C"/>
    <property type="match status" value="1"/>
</dbReference>
<feature type="region of interest" description="Disordered" evidence="5">
    <location>
        <begin position="223"/>
        <end position="305"/>
    </location>
</feature>
<protein>
    <recommendedName>
        <fullName evidence="6">RING-type domain-containing protein</fullName>
    </recommendedName>
</protein>
<dbReference type="AlphaFoldDB" id="A0A3M6TPW2"/>
<dbReference type="SMART" id="SM00184">
    <property type="entry name" value="RING"/>
    <property type="match status" value="1"/>
</dbReference>
<proteinExistence type="predicted"/>
<gene>
    <name evidence="7" type="ORF">pdam_00014944</name>
</gene>
<evidence type="ECO:0000259" key="6">
    <source>
        <dbReference type="PROSITE" id="PS50089"/>
    </source>
</evidence>
<organism evidence="7 8">
    <name type="scientific">Pocillopora damicornis</name>
    <name type="common">Cauliflower coral</name>
    <name type="synonym">Millepora damicornis</name>
    <dbReference type="NCBI Taxonomy" id="46731"/>
    <lineage>
        <taxon>Eukaryota</taxon>
        <taxon>Metazoa</taxon>
        <taxon>Cnidaria</taxon>
        <taxon>Anthozoa</taxon>
        <taxon>Hexacorallia</taxon>
        <taxon>Scleractinia</taxon>
        <taxon>Astrocoeniina</taxon>
        <taxon>Pocilloporidae</taxon>
        <taxon>Pocillopora</taxon>
    </lineage>
</organism>
<dbReference type="InterPro" id="IPR013083">
    <property type="entry name" value="Znf_RING/FYVE/PHD"/>
</dbReference>